<sequence>MARELGCTFQHFQSGMHIGATYKRKKLILGMIDSLEDMQPYIDNDDVYLDTEKWCKEHTNKRFETIEDAVNYLRKQGVEDYLDFDYR</sequence>
<dbReference type="Proteomes" id="UP000185426">
    <property type="component" value="Plasmid unnamed1"/>
</dbReference>
<evidence type="ECO:0000313" key="2">
    <source>
        <dbReference type="Proteomes" id="UP000185426"/>
    </source>
</evidence>
<organism evidence="1 2">
    <name type="scientific">Bacillus safensis</name>
    <dbReference type="NCBI Taxonomy" id="561879"/>
    <lineage>
        <taxon>Bacteria</taxon>
        <taxon>Bacillati</taxon>
        <taxon>Bacillota</taxon>
        <taxon>Bacilli</taxon>
        <taxon>Bacillales</taxon>
        <taxon>Bacillaceae</taxon>
        <taxon>Bacillus</taxon>
    </lineage>
</organism>
<dbReference type="AlphaFoldDB" id="A0A1L6ZP80"/>
<gene>
    <name evidence="1" type="ORF">BSA145_20905</name>
</gene>
<protein>
    <submittedName>
        <fullName evidence="1">Uncharacterized protein</fullName>
    </submittedName>
</protein>
<evidence type="ECO:0000313" key="1">
    <source>
        <dbReference type="EMBL" id="APT48326.1"/>
    </source>
</evidence>
<reference evidence="1 2" key="1">
    <citation type="submission" date="2016-05" db="EMBL/GenBank/DDBJ databases">
        <title>Complete Genome and Methylome Analysis of Psychrotrophic Bacterial Isolates from Antarctic Lake Untersee.</title>
        <authorList>
            <person name="Fomenkov A."/>
            <person name="Akimov V.N."/>
            <person name="Vasilyeva L.V."/>
            <person name="Andersen D."/>
            <person name="Vincze T."/>
            <person name="Roberts R.J."/>
        </authorList>
    </citation>
    <scope>NUCLEOTIDE SEQUENCE [LARGE SCALE GENOMIC DNA]</scope>
    <source>
        <strain evidence="1 2">U14-5</strain>
        <plasmid evidence="1 2">unnamed1</plasmid>
    </source>
</reference>
<accession>A0A1L6ZP80</accession>
<dbReference type="RefSeq" id="WP_075623753.1">
    <property type="nucleotide sequence ID" value="NZ_CP015608.1"/>
</dbReference>
<proteinExistence type="predicted"/>
<dbReference type="EMBL" id="CP015608">
    <property type="protein sequence ID" value="APT48326.1"/>
    <property type="molecule type" value="Genomic_DNA"/>
</dbReference>
<geneLocation type="plasmid" evidence="1 2">
    <name>unnamed1</name>
</geneLocation>
<name>A0A1L6ZP80_BACIA</name>
<keyword evidence="1" id="KW-0614">Plasmid</keyword>